<sequence>MEQKAKTPEGDRARWRPHRRSRGGSSSAPRKAEPFAEILSGVYTISKLKDFFSGLKLIQVLFLISSTQ</sequence>
<dbReference type="AlphaFoldDB" id="A0A5D4T8V8"/>
<organism evidence="2 3">
    <name type="scientific">Sutcliffiella horikoshii</name>
    <dbReference type="NCBI Taxonomy" id="79883"/>
    <lineage>
        <taxon>Bacteria</taxon>
        <taxon>Bacillati</taxon>
        <taxon>Bacillota</taxon>
        <taxon>Bacilli</taxon>
        <taxon>Bacillales</taxon>
        <taxon>Bacillaceae</taxon>
        <taxon>Sutcliffiella</taxon>
    </lineage>
</organism>
<gene>
    <name evidence="2" type="ORF">FZC76_01830</name>
</gene>
<evidence type="ECO:0000256" key="1">
    <source>
        <dbReference type="SAM" id="MobiDB-lite"/>
    </source>
</evidence>
<protein>
    <submittedName>
        <fullName evidence="2">Uncharacterized protein</fullName>
    </submittedName>
</protein>
<feature type="region of interest" description="Disordered" evidence="1">
    <location>
        <begin position="1"/>
        <end position="30"/>
    </location>
</feature>
<dbReference type="Proteomes" id="UP000322524">
    <property type="component" value="Unassembled WGS sequence"/>
</dbReference>
<comment type="caution">
    <text evidence="2">The sequence shown here is derived from an EMBL/GenBank/DDBJ whole genome shotgun (WGS) entry which is preliminary data.</text>
</comment>
<proteinExistence type="predicted"/>
<evidence type="ECO:0000313" key="2">
    <source>
        <dbReference type="EMBL" id="TYS70656.1"/>
    </source>
</evidence>
<dbReference type="EMBL" id="VTEV01000001">
    <property type="protein sequence ID" value="TYS70656.1"/>
    <property type="molecule type" value="Genomic_DNA"/>
</dbReference>
<reference evidence="2 3" key="1">
    <citation type="submission" date="2019-08" db="EMBL/GenBank/DDBJ databases">
        <title>Bacillus genomes from the desert of Cuatro Cienegas, Coahuila.</title>
        <authorList>
            <person name="Olmedo-Alvarez G."/>
        </authorList>
    </citation>
    <scope>NUCLEOTIDE SEQUENCE [LARGE SCALE GENOMIC DNA]</scope>
    <source>
        <strain evidence="2 3">CH28_1T</strain>
    </source>
</reference>
<name>A0A5D4T8V8_9BACI</name>
<accession>A0A5D4T8V8</accession>
<feature type="compositionally biased region" description="Basic and acidic residues" evidence="1">
    <location>
        <begin position="1"/>
        <end position="14"/>
    </location>
</feature>
<evidence type="ECO:0000313" key="3">
    <source>
        <dbReference type="Proteomes" id="UP000322524"/>
    </source>
</evidence>